<reference evidence="1" key="1">
    <citation type="submission" date="2014-09" db="EMBL/GenBank/DDBJ databases">
        <authorList>
            <person name="Magalhaes I.L.F."/>
            <person name="Oliveira U."/>
            <person name="Santos F.R."/>
            <person name="Vidigal T.H.D.A."/>
            <person name="Brescovit A.D."/>
            <person name="Santos A.J."/>
        </authorList>
    </citation>
    <scope>NUCLEOTIDE SEQUENCE</scope>
    <source>
        <tissue evidence="1">Shoot tissue taken approximately 20 cm above the soil surface</tissue>
    </source>
</reference>
<dbReference type="AlphaFoldDB" id="A0A0A8Z092"/>
<name>A0A0A8Z092_ARUDO</name>
<organism evidence="1">
    <name type="scientific">Arundo donax</name>
    <name type="common">Giant reed</name>
    <name type="synonym">Donax arundinaceus</name>
    <dbReference type="NCBI Taxonomy" id="35708"/>
    <lineage>
        <taxon>Eukaryota</taxon>
        <taxon>Viridiplantae</taxon>
        <taxon>Streptophyta</taxon>
        <taxon>Embryophyta</taxon>
        <taxon>Tracheophyta</taxon>
        <taxon>Spermatophyta</taxon>
        <taxon>Magnoliopsida</taxon>
        <taxon>Liliopsida</taxon>
        <taxon>Poales</taxon>
        <taxon>Poaceae</taxon>
        <taxon>PACMAD clade</taxon>
        <taxon>Arundinoideae</taxon>
        <taxon>Arundineae</taxon>
        <taxon>Arundo</taxon>
    </lineage>
</organism>
<proteinExistence type="predicted"/>
<sequence length="22" mass="2701">MTLATVSYLVYNFICTRKWNYN</sequence>
<protein>
    <submittedName>
        <fullName evidence="1">Uncharacterized protein</fullName>
    </submittedName>
</protein>
<accession>A0A0A8Z092</accession>
<evidence type="ECO:0000313" key="1">
    <source>
        <dbReference type="EMBL" id="JAD31083.1"/>
    </source>
</evidence>
<dbReference type="EMBL" id="GBRH01266812">
    <property type="protein sequence ID" value="JAD31083.1"/>
    <property type="molecule type" value="Transcribed_RNA"/>
</dbReference>
<reference evidence="1" key="2">
    <citation type="journal article" date="2015" name="Data Brief">
        <title>Shoot transcriptome of the giant reed, Arundo donax.</title>
        <authorList>
            <person name="Barrero R.A."/>
            <person name="Guerrero F.D."/>
            <person name="Moolhuijzen P."/>
            <person name="Goolsby J.A."/>
            <person name="Tidwell J."/>
            <person name="Bellgard S.E."/>
            <person name="Bellgard M.I."/>
        </authorList>
    </citation>
    <scope>NUCLEOTIDE SEQUENCE</scope>
    <source>
        <tissue evidence="1">Shoot tissue taken approximately 20 cm above the soil surface</tissue>
    </source>
</reference>